<keyword evidence="21" id="KW-1185">Reference proteome</keyword>
<evidence type="ECO:0000313" key="20">
    <source>
        <dbReference type="EMBL" id="KAJ3622585.1"/>
    </source>
</evidence>
<dbReference type="Gene3D" id="3.90.1100.10">
    <property type="match status" value="2"/>
</dbReference>
<evidence type="ECO:0000256" key="8">
    <source>
        <dbReference type="ARBA" id="ARBA00023163"/>
    </source>
</evidence>
<feature type="domain" description="RNA polymerase beta subunit protrusion" evidence="16">
    <location>
        <begin position="36"/>
        <end position="399"/>
    </location>
</feature>
<keyword evidence="7" id="KW-0862">Zinc</keyword>
<dbReference type="Pfam" id="PF04561">
    <property type="entry name" value="RNA_pol_Rpb2_2"/>
    <property type="match status" value="1"/>
</dbReference>
<comment type="subcellular location">
    <subcellularLocation>
        <location evidence="1">Nucleus</location>
    </subcellularLocation>
</comment>
<organism evidence="20 21">
    <name type="scientific">Zophobas morio</name>
    <dbReference type="NCBI Taxonomy" id="2755281"/>
    <lineage>
        <taxon>Eukaryota</taxon>
        <taxon>Metazoa</taxon>
        <taxon>Ecdysozoa</taxon>
        <taxon>Arthropoda</taxon>
        <taxon>Hexapoda</taxon>
        <taxon>Insecta</taxon>
        <taxon>Pterygota</taxon>
        <taxon>Neoptera</taxon>
        <taxon>Endopterygota</taxon>
        <taxon>Coleoptera</taxon>
        <taxon>Polyphaga</taxon>
        <taxon>Cucujiformia</taxon>
        <taxon>Tenebrionidae</taxon>
        <taxon>Zophobas</taxon>
    </lineage>
</organism>
<dbReference type="GO" id="GO:0000428">
    <property type="term" value="C:DNA-directed RNA polymerase complex"/>
    <property type="evidence" value="ECO:0007669"/>
    <property type="project" value="UniProtKB-KW"/>
</dbReference>
<dbReference type="Gene3D" id="2.40.270.10">
    <property type="entry name" value="DNA-directed RNA polymerase, subunit 2, domain 6"/>
    <property type="match status" value="1"/>
</dbReference>
<dbReference type="GO" id="GO:0046872">
    <property type="term" value="F:metal ion binding"/>
    <property type="evidence" value="ECO:0007669"/>
    <property type="project" value="UniProtKB-KW"/>
</dbReference>
<sequence>MNKLEGSFELACHSSISDLLDLNESKLLPAFLKVKGLVKQHIESFNHFVETEMSNIMSANREVRSSENSDFYVRYHNIYVDMPCEIDIQGTKKIYPHECRLRDMSYSAPIRVDLECCIGNERTFEKGINIGFLPVMLRSNRCHLYKKSFCQLAKRGECPLDPGGYFIVKGVEKVILIQEQLSKNRTIVDRDPKKGYFSTVQSSTHLRKSKTSVVHKNNKFYVRLNSLTEDVNVAVLLKAMGMECDQEIVQLVGSEGMYLDAFAATLEECALFGIFTRKQALKHLSLRVRRSRMTTGSAVGDAQLILADVLLAHIPVDGLNMRTRCIYLLLMVRRIIMALNGTVPVDDKDYYGNKRLELAGTLLSLLFEDLFKHFNAELKKSVDLAFSKRNRAMRFNVVRNMPLKIITDGFLRAISTGNWTIARFGVDRGGVTAPLDRLSFISALGMMTRIYSQFEKTRKVSGPRSLQPSQWGMLCPSDTPEGESCGLVKNLALMTHITTDDDDEHLRHLAFSLGVEDINMASGEELNLPHVYVVFINGLLIGLTQHWEYILATLRKLRRSGRLSEFVSAYPNHAQRSINIASDGGRVCRPYIIVANGKSLLTHEHIRQLKEGVRDFEDFLKEGIVEYLDVNEENASLIAISEDDITPDHTHMEIEPFTLLGVCAGLVPYPHHNQSPRNTYQCAMGKQAVGIIALNQLMRFDTLNYMLVYPQCPLVITRTLELTGYTQLPAGQNAMVAVMSYSGYDIEDALILNKGSVDRGYGRCYAYRKFSTNIKTYANNMQDIVNGPPRDQEGNIPARYQLLEEDGLPAVGAEVYHRDILVNKKSPVGQYMAGSDQSTAGYQDAPLVYSNVNSARIDKVLITSNSEENFLIKIRTRDFRRPELGDKFSSRHGQKGVTGLIVDQEDMPFTDQGICPDVIMNPHGFPSRMTVGKLLELLSGKAGVLAGKFHYGTAFGGDKVEDMCRILIEYGYSYSGKEYVTSGITGEPLSAYIFFGPVFYQKLKHMVTDKMHARGHGRKAILTRQPPEGRAKDGGLRLGEMERDCLIAYGASNLLVERLMISSDEFLASVCSQCGLIADRDWCQYCKSSSFVHRLKIPYACKLLFQELISMNIIPRLRLKDL</sequence>
<comment type="catalytic activity">
    <reaction evidence="10 12">
        <text>RNA(n) + a ribonucleoside 5'-triphosphate = RNA(n+1) + diphosphate</text>
        <dbReference type="Rhea" id="RHEA:21248"/>
        <dbReference type="Rhea" id="RHEA-COMP:14527"/>
        <dbReference type="Rhea" id="RHEA-COMP:17342"/>
        <dbReference type="ChEBI" id="CHEBI:33019"/>
        <dbReference type="ChEBI" id="CHEBI:61557"/>
        <dbReference type="ChEBI" id="CHEBI:140395"/>
        <dbReference type="EC" id="2.7.7.6"/>
    </reaction>
</comment>
<keyword evidence="8 12" id="KW-0804">Transcription</keyword>
<evidence type="ECO:0000259" key="15">
    <source>
        <dbReference type="Pfam" id="PF04561"/>
    </source>
</evidence>
<dbReference type="Pfam" id="PF04567">
    <property type="entry name" value="RNA_pol_Rpb2_5"/>
    <property type="match status" value="1"/>
</dbReference>
<dbReference type="PROSITE" id="PS01166">
    <property type="entry name" value="RNA_POL_BETA"/>
    <property type="match status" value="1"/>
</dbReference>
<protein>
    <recommendedName>
        <fullName evidence="12">DNA-directed RNA polymerase subunit beta</fullName>
        <ecNumber evidence="12">2.7.7.6</ecNumber>
    </recommendedName>
</protein>
<dbReference type="FunFam" id="3.90.1100.10:FF:000021">
    <property type="entry name" value="DNA-directed RNA polymerase subunit beta"/>
    <property type="match status" value="1"/>
</dbReference>
<evidence type="ECO:0000256" key="4">
    <source>
        <dbReference type="ARBA" id="ARBA00022679"/>
    </source>
</evidence>
<dbReference type="GO" id="GO:0003899">
    <property type="term" value="F:DNA-directed RNA polymerase activity"/>
    <property type="evidence" value="ECO:0007669"/>
    <property type="project" value="UniProtKB-EC"/>
</dbReference>
<evidence type="ECO:0000256" key="1">
    <source>
        <dbReference type="ARBA" id="ARBA00004123"/>
    </source>
</evidence>
<dbReference type="PANTHER" id="PTHR20856">
    <property type="entry name" value="DNA-DIRECTED RNA POLYMERASE I SUBUNIT 2"/>
    <property type="match status" value="1"/>
</dbReference>
<dbReference type="InterPro" id="IPR007121">
    <property type="entry name" value="RNA_pol_bsu_CS"/>
</dbReference>
<dbReference type="Pfam" id="PF04563">
    <property type="entry name" value="RNA_pol_Rpb2_1"/>
    <property type="match status" value="1"/>
</dbReference>
<dbReference type="Pfam" id="PF04565">
    <property type="entry name" value="RNA_pol_Rpb2_3"/>
    <property type="match status" value="1"/>
</dbReference>
<dbReference type="FunFam" id="3.90.1800.10:FF:000002">
    <property type="entry name" value="DNA-directed RNA polymerase subunit beta"/>
    <property type="match status" value="1"/>
</dbReference>
<evidence type="ECO:0000256" key="3">
    <source>
        <dbReference type="ARBA" id="ARBA00022478"/>
    </source>
</evidence>
<comment type="caution">
    <text evidence="20">The sequence shown here is derived from an EMBL/GenBank/DDBJ whole genome shotgun (WGS) entry which is preliminary data.</text>
</comment>
<evidence type="ECO:0000256" key="11">
    <source>
        <dbReference type="RuleBase" id="RU000434"/>
    </source>
</evidence>
<gene>
    <name evidence="20" type="ORF">Zmor_004495</name>
</gene>
<dbReference type="GO" id="GO:0032549">
    <property type="term" value="F:ribonucleoside binding"/>
    <property type="evidence" value="ECO:0007669"/>
    <property type="project" value="InterPro"/>
</dbReference>
<dbReference type="InterPro" id="IPR007642">
    <property type="entry name" value="RNA_pol_Rpb2_2"/>
</dbReference>
<keyword evidence="3 12" id="KW-0240">DNA-directed RNA polymerase</keyword>
<evidence type="ECO:0000259" key="16">
    <source>
        <dbReference type="Pfam" id="PF04563"/>
    </source>
</evidence>
<feature type="domain" description="RNA polymerase Rpb2" evidence="15">
    <location>
        <begin position="183"/>
        <end position="357"/>
    </location>
</feature>
<dbReference type="InterPro" id="IPR015712">
    <property type="entry name" value="DNA-dir_RNA_pol_su2"/>
</dbReference>
<dbReference type="GO" id="GO:0006351">
    <property type="term" value="P:DNA-templated transcription"/>
    <property type="evidence" value="ECO:0007669"/>
    <property type="project" value="InterPro"/>
</dbReference>
<keyword evidence="5 12" id="KW-0548">Nucleotidyltransferase</keyword>
<dbReference type="FunFam" id="3.90.1110.10:FF:000006">
    <property type="entry name" value="DNA-directed RNA polymerase subunit beta"/>
    <property type="match status" value="1"/>
</dbReference>
<accession>A0AA38M076</accession>
<dbReference type="GO" id="GO:0003677">
    <property type="term" value="F:DNA binding"/>
    <property type="evidence" value="ECO:0007669"/>
    <property type="project" value="InterPro"/>
</dbReference>
<dbReference type="InterPro" id="IPR007641">
    <property type="entry name" value="RNA_pol_Rpb2_7"/>
</dbReference>
<keyword evidence="6" id="KW-0479">Metal-binding</keyword>
<feature type="domain" description="RNA polymerase Rpb2" evidence="17">
    <location>
        <begin position="435"/>
        <end position="497"/>
    </location>
</feature>
<dbReference type="SUPFAM" id="SSF64484">
    <property type="entry name" value="beta and beta-prime subunits of DNA dependent RNA-polymerase"/>
    <property type="match status" value="1"/>
</dbReference>
<reference evidence="20" key="1">
    <citation type="journal article" date="2023" name="G3 (Bethesda)">
        <title>Whole genome assemblies of Zophobas morio and Tenebrio molitor.</title>
        <authorList>
            <person name="Kaur S."/>
            <person name="Stinson S.A."/>
            <person name="diCenzo G.C."/>
        </authorList>
    </citation>
    <scope>NUCLEOTIDE SEQUENCE</scope>
    <source>
        <strain evidence="20">QUZm001</strain>
    </source>
</reference>
<feature type="domain" description="RNA polymerase Rpb2" evidence="14">
    <location>
        <begin position="1034"/>
        <end position="1119"/>
    </location>
</feature>
<dbReference type="InterPro" id="IPR007644">
    <property type="entry name" value="RNA_pol_bsu_protrusion"/>
</dbReference>
<dbReference type="EMBL" id="JALNTZ010001894">
    <property type="protein sequence ID" value="KAJ3622585.1"/>
    <property type="molecule type" value="Genomic_DNA"/>
</dbReference>
<evidence type="ECO:0000259" key="17">
    <source>
        <dbReference type="Pfam" id="PF04565"/>
    </source>
</evidence>
<dbReference type="AlphaFoldDB" id="A0AA38M076"/>
<dbReference type="CDD" id="cd00653">
    <property type="entry name" value="RNA_pol_B_RPB2"/>
    <property type="match status" value="1"/>
</dbReference>
<dbReference type="Pfam" id="PF04566">
    <property type="entry name" value="RNA_pol_Rpb2_4"/>
    <property type="match status" value="1"/>
</dbReference>
<comment type="similarity">
    <text evidence="2 11">Belongs to the RNA polymerase beta chain family.</text>
</comment>
<keyword evidence="9" id="KW-0539">Nucleus</keyword>
<evidence type="ECO:0000256" key="2">
    <source>
        <dbReference type="ARBA" id="ARBA00006835"/>
    </source>
</evidence>
<dbReference type="InterPro" id="IPR014724">
    <property type="entry name" value="RNA_pol_RPB2_OB-fold"/>
</dbReference>
<dbReference type="Pfam" id="PF00562">
    <property type="entry name" value="RNA_pol_Rpb2_6"/>
    <property type="match status" value="1"/>
</dbReference>
<dbReference type="InterPro" id="IPR037033">
    <property type="entry name" value="DNA-dir_RNAP_su2_hyb_sf"/>
</dbReference>
<comment type="function">
    <text evidence="12">DNA-dependent RNA polymerase catalyzes the transcription of DNA into RNA using the four ribonucleoside triphosphates as substrates.</text>
</comment>
<proteinExistence type="inferred from homology"/>
<dbReference type="Gene3D" id="3.90.1800.10">
    <property type="entry name" value="RNA polymerase alpha subunit dimerisation domain"/>
    <property type="match status" value="1"/>
</dbReference>
<dbReference type="InterPro" id="IPR007120">
    <property type="entry name" value="DNA-dir_RNAP_su2_dom"/>
</dbReference>
<dbReference type="EC" id="2.7.7.6" evidence="12"/>
<dbReference type="Pfam" id="PF04560">
    <property type="entry name" value="RNA_pol_Rpb2_7"/>
    <property type="match status" value="1"/>
</dbReference>
<dbReference type="InterPro" id="IPR007645">
    <property type="entry name" value="RNA_pol_Rpb2_3"/>
</dbReference>
<name>A0AA38M076_9CUCU</name>
<evidence type="ECO:0000259" key="14">
    <source>
        <dbReference type="Pfam" id="PF04560"/>
    </source>
</evidence>
<evidence type="ECO:0000313" key="21">
    <source>
        <dbReference type="Proteomes" id="UP001168821"/>
    </source>
</evidence>
<evidence type="ECO:0000256" key="9">
    <source>
        <dbReference type="ARBA" id="ARBA00023242"/>
    </source>
</evidence>
<evidence type="ECO:0000256" key="12">
    <source>
        <dbReference type="RuleBase" id="RU363031"/>
    </source>
</evidence>
<dbReference type="NCBIfam" id="NF007175">
    <property type="entry name" value="PRK09606.1"/>
    <property type="match status" value="1"/>
</dbReference>
<evidence type="ECO:0000259" key="18">
    <source>
        <dbReference type="Pfam" id="PF04566"/>
    </source>
</evidence>
<dbReference type="InterPro" id="IPR007647">
    <property type="entry name" value="RNA_pol_Rpb2_5"/>
</dbReference>
<dbReference type="InterPro" id="IPR007646">
    <property type="entry name" value="RNA_pol_Rpb2_4"/>
</dbReference>
<feature type="domain" description="RNA polymerase Rpb2" evidence="19">
    <location>
        <begin position="616"/>
        <end position="648"/>
    </location>
</feature>
<evidence type="ECO:0000259" key="19">
    <source>
        <dbReference type="Pfam" id="PF04567"/>
    </source>
</evidence>
<evidence type="ECO:0000256" key="6">
    <source>
        <dbReference type="ARBA" id="ARBA00022723"/>
    </source>
</evidence>
<dbReference type="FunFam" id="2.40.270.10:FF:000006">
    <property type="entry name" value="DNA-directed RNA polymerase subunit beta"/>
    <property type="match status" value="1"/>
</dbReference>
<evidence type="ECO:0000256" key="7">
    <source>
        <dbReference type="ARBA" id="ARBA00022833"/>
    </source>
</evidence>
<dbReference type="GO" id="GO:0005634">
    <property type="term" value="C:nucleus"/>
    <property type="evidence" value="ECO:0007669"/>
    <property type="project" value="UniProtKB-SubCell"/>
</dbReference>
<evidence type="ECO:0000259" key="13">
    <source>
        <dbReference type="Pfam" id="PF00562"/>
    </source>
</evidence>
<evidence type="ECO:0000256" key="10">
    <source>
        <dbReference type="ARBA" id="ARBA00048552"/>
    </source>
</evidence>
<keyword evidence="4 12" id="KW-0808">Transferase</keyword>
<evidence type="ECO:0000256" key="5">
    <source>
        <dbReference type="ARBA" id="ARBA00022695"/>
    </source>
</evidence>
<feature type="domain" description="DNA-directed RNA polymerase subunit 2 hybrid-binding" evidence="13">
    <location>
        <begin position="663"/>
        <end position="1032"/>
    </location>
</feature>
<dbReference type="Gene3D" id="2.40.50.150">
    <property type="match status" value="1"/>
</dbReference>
<dbReference type="FunFam" id="2.40.270.10:FF:000011">
    <property type="entry name" value="DNA-directed RNA polymerase subunit beta"/>
    <property type="match status" value="1"/>
</dbReference>
<feature type="domain" description="RNA polymerase Rpb2" evidence="18">
    <location>
        <begin position="534"/>
        <end position="594"/>
    </location>
</feature>
<dbReference type="Proteomes" id="UP001168821">
    <property type="component" value="Unassembled WGS sequence"/>
</dbReference>